<protein>
    <submittedName>
        <fullName evidence="3">Uncharacterized protein LOC106173012 isoform X1</fullName>
    </submittedName>
</protein>
<keyword evidence="1" id="KW-0732">Signal</keyword>
<proteinExistence type="predicted"/>
<organism evidence="2 3">
    <name type="scientific">Lingula anatina</name>
    <name type="common">Brachiopod</name>
    <name type="synonym">Lingula unguis</name>
    <dbReference type="NCBI Taxonomy" id="7574"/>
    <lineage>
        <taxon>Eukaryota</taxon>
        <taxon>Metazoa</taxon>
        <taxon>Spiralia</taxon>
        <taxon>Lophotrochozoa</taxon>
        <taxon>Brachiopoda</taxon>
        <taxon>Linguliformea</taxon>
        <taxon>Lingulata</taxon>
        <taxon>Lingulida</taxon>
        <taxon>Linguloidea</taxon>
        <taxon>Lingulidae</taxon>
        <taxon>Lingula</taxon>
    </lineage>
</organism>
<dbReference type="Proteomes" id="UP000085678">
    <property type="component" value="Unplaced"/>
</dbReference>
<gene>
    <name evidence="3" type="primary">LOC106173012</name>
</gene>
<dbReference type="KEGG" id="lak:106173012"/>
<evidence type="ECO:0000256" key="1">
    <source>
        <dbReference type="SAM" id="SignalP"/>
    </source>
</evidence>
<dbReference type="GeneID" id="106173012"/>
<dbReference type="AlphaFoldDB" id="A0A1S3JGE2"/>
<name>A0A1S3JGE2_LINAN</name>
<feature type="chain" id="PRO_5010310105" evidence="1">
    <location>
        <begin position="22"/>
        <end position="271"/>
    </location>
</feature>
<accession>A0A1S3JGE2</accession>
<sequence>MSWRMAMLKALIFCIVLIALAAGGPARPAKTRAGRFRGLGRARKNFKEAILNTRRKIFNWRTLENPQLDLTQDVNCSECIFGMCRSDPALQERELDTIYPGTFMRIEDIHERSLITYGYPLPLVFSDTIGQEGIITSATVGNYSKNSSATSLPPVVFLSDAIASSGLCDNINNIATPDGDLCCPTNLYSYIPDTLVDIDNVTHKIPHLVSEEKYQVLQIGCCGTAGSCTGVCKVQNTLHTLFVWTNTTEGVVPDFKTFLTPGYCSCRSITR</sequence>
<dbReference type="InParanoid" id="A0A1S3JGE2"/>
<evidence type="ECO:0000313" key="3">
    <source>
        <dbReference type="RefSeq" id="XP_013409428.1"/>
    </source>
</evidence>
<evidence type="ECO:0000313" key="2">
    <source>
        <dbReference type="Proteomes" id="UP000085678"/>
    </source>
</evidence>
<feature type="signal peptide" evidence="1">
    <location>
        <begin position="1"/>
        <end position="21"/>
    </location>
</feature>
<reference evidence="3" key="1">
    <citation type="submission" date="2025-08" db="UniProtKB">
        <authorList>
            <consortium name="RefSeq"/>
        </authorList>
    </citation>
    <scope>IDENTIFICATION</scope>
    <source>
        <tissue evidence="3">Gonads</tissue>
    </source>
</reference>
<keyword evidence="2" id="KW-1185">Reference proteome</keyword>
<dbReference type="RefSeq" id="XP_013409428.1">
    <property type="nucleotide sequence ID" value="XM_013553974.2"/>
</dbReference>